<dbReference type="PANTHER" id="PTHR11102:SF160">
    <property type="entry name" value="ERAD-ASSOCIATED E3 UBIQUITIN-PROTEIN LIGASE COMPONENT HRD3"/>
    <property type="match status" value="1"/>
</dbReference>
<dbReference type="EMBL" id="JAGHKO010000024">
    <property type="protein sequence ID" value="MBO9205400.1"/>
    <property type="molecule type" value="Genomic_DNA"/>
</dbReference>
<protein>
    <submittedName>
        <fullName evidence="2">SEL1-like repeat protein</fullName>
    </submittedName>
</protein>
<dbReference type="InterPro" id="IPR011990">
    <property type="entry name" value="TPR-like_helical_dom_sf"/>
</dbReference>
<reference evidence="2 3" key="1">
    <citation type="submission" date="2021-03" db="EMBL/GenBank/DDBJ databases">
        <title>Assistant Professor.</title>
        <authorList>
            <person name="Huq M.A."/>
        </authorList>
    </citation>
    <scope>NUCLEOTIDE SEQUENCE [LARGE SCALE GENOMIC DNA]</scope>
    <source>
        <strain evidence="2 3">MAH-29</strain>
    </source>
</reference>
<comment type="caution">
    <text evidence="2">The sequence shown here is derived from an EMBL/GenBank/DDBJ whole genome shotgun (WGS) entry which is preliminary data.</text>
</comment>
<dbReference type="Pfam" id="PF08238">
    <property type="entry name" value="Sel1"/>
    <property type="match status" value="4"/>
</dbReference>
<dbReference type="Proteomes" id="UP000677244">
    <property type="component" value="Unassembled WGS sequence"/>
</dbReference>
<dbReference type="InterPro" id="IPR050767">
    <property type="entry name" value="Sel1_AlgK"/>
</dbReference>
<evidence type="ECO:0000313" key="2">
    <source>
        <dbReference type="EMBL" id="MBO9205400.1"/>
    </source>
</evidence>
<sequence>MRQQLLVSLLFVCGIVHAQNNKEQPPSQELIVKEARQYLRGMGGKPYDPGKAQSLHLQNAQQGNVQSMYELALMYSKGTGIPVNQTAAIEWFNKAAENGYSKAWCNLGEVYRKGQGTPIDYSKARSYYEKASAAGDLSGRYNLAYLAYKGLGCTQNYQQAFSLFYEAALQNYVPAMYFTGLCFRNGYGTIRNLDSARRYLMRAAIHGSAQAREELAIKDPENPIQPLSAPALVQAFSVSTLSGESGSRYQRIQHNVPVKDLGGDYTGYAIKYDWSGTHVTAYATVNVTLTLNGTEVTGTWREEDESLTTEIHAQLTENALVFSNTGYDRIYRYSPVKPETFTFQQAALQLVQKGDSIYVAGNLQTYSANRGEPGKPFSLLLVKKSPETVTNLPLISAIGQLQAYPNPFNQATTISFRLDKEAGVALSVLDLQGRTIYTEPAERLLPGTYRRSLPLHAPAGNYVVRLVSNGVSKTLMIVKQ</sequence>
<accession>A0ABS3Z5F1</accession>
<keyword evidence="3" id="KW-1185">Reference proteome</keyword>
<dbReference type="RefSeq" id="WP_209144928.1">
    <property type="nucleotide sequence ID" value="NZ_JAGHKO010000024.1"/>
</dbReference>
<dbReference type="SUPFAM" id="SSF81901">
    <property type="entry name" value="HCP-like"/>
    <property type="match status" value="1"/>
</dbReference>
<feature type="chain" id="PRO_5046267403" evidence="1">
    <location>
        <begin position="19"/>
        <end position="480"/>
    </location>
</feature>
<name>A0ABS3Z5F1_9BACT</name>
<feature type="signal peptide" evidence="1">
    <location>
        <begin position="1"/>
        <end position="18"/>
    </location>
</feature>
<keyword evidence="1" id="KW-0732">Signal</keyword>
<dbReference type="PANTHER" id="PTHR11102">
    <property type="entry name" value="SEL-1-LIKE PROTEIN"/>
    <property type="match status" value="1"/>
</dbReference>
<proteinExistence type="predicted"/>
<dbReference type="SMART" id="SM00671">
    <property type="entry name" value="SEL1"/>
    <property type="match status" value="4"/>
</dbReference>
<dbReference type="InterPro" id="IPR006597">
    <property type="entry name" value="Sel1-like"/>
</dbReference>
<evidence type="ECO:0000313" key="3">
    <source>
        <dbReference type="Proteomes" id="UP000677244"/>
    </source>
</evidence>
<dbReference type="NCBIfam" id="TIGR04183">
    <property type="entry name" value="Por_Secre_tail"/>
    <property type="match status" value="1"/>
</dbReference>
<dbReference type="Gene3D" id="1.25.40.10">
    <property type="entry name" value="Tetratricopeptide repeat domain"/>
    <property type="match status" value="1"/>
</dbReference>
<evidence type="ECO:0000256" key="1">
    <source>
        <dbReference type="SAM" id="SignalP"/>
    </source>
</evidence>
<gene>
    <name evidence="2" type="ORF">J7I42_34240</name>
</gene>
<organism evidence="2 3">
    <name type="scientific">Niastella soli</name>
    <dbReference type="NCBI Taxonomy" id="2821487"/>
    <lineage>
        <taxon>Bacteria</taxon>
        <taxon>Pseudomonadati</taxon>
        <taxon>Bacteroidota</taxon>
        <taxon>Chitinophagia</taxon>
        <taxon>Chitinophagales</taxon>
        <taxon>Chitinophagaceae</taxon>
        <taxon>Niastella</taxon>
    </lineage>
</organism>
<dbReference type="InterPro" id="IPR026444">
    <property type="entry name" value="Secre_tail"/>
</dbReference>